<evidence type="ECO:0000259" key="3">
    <source>
        <dbReference type="SMART" id="SM00470"/>
    </source>
</evidence>
<gene>
    <name evidence="4" type="ORF">MARA_03140</name>
</gene>
<keyword evidence="1" id="KW-0159">Chromosome partition</keyword>
<dbReference type="AlphaFoldDB" id="A0A7I7RQR1"/>
<dbReference type="InterPro" id="IPR036086">
    <property type="entry name" value="ParB/Sulfiredoxin_sf"/>
</dbReference>
<name>A0A7I7RQR1_9MYCO</name>
<organism evidence="4 5">
    <name type="scientific">Mycolicibacterium arabiense</name>
    <dbReference type="NCBI Taxonomy" id="1286181"/>
    <lineage>
        <taxon>Bacteria</taxon>
        <taxon>Bacillati</taxon>
        <taxon>Actinomycetota</taxon>
        <taxon>Actinomycetes</taxon>
        <taxon>Mycobacteriales</taxon>
        <taxon>Mycobacteriaceae</taxon>
        <taxon>Mycolicibacterium</taxon>
    </lineage>
</organism>
<evidence type="ECO:0000256" key="1">
    <source>
        <dbReference type="ARBA" id="ARBA00022829"/>
    </source>
</evidence>
<feature type="domain" description="ParB-like N-terminal" evidence="3">
    <location>
        <begin position="35"/>
        <end position="135"/>
    </location>
</feature>
<accession>A0A7I7RQR1</accession>
<feature type="region of interest" description="Disordered" evidence="2">
    <location>
        <begin position="214"/>
        <end position="237"/>
    </location>
</feature>
<dbReference type="PANTHER" id="PTHR33375">
    <property type="entry name" value="CHROMOSOME-PARTITIONING PROTEIN PARB-RELATED"/>
    <property type="match status" value="1"/>
</dbReference>
<reference evidence="4 5" key="1">
    <citation type="journal article" date="2019" name="Emerg. Microbes Infect.">
        <title>Comprehensive subspecies identification of 175 nontuberculous mycobacteria species based on 7547 genomic profiles.</title>
        <authorList>
            <person name="Matsumoto Y."/>
            <person name="Kinjo T."/>
            <person name="Motooka D."/>
            <person name="Nabeya D."/>
            <person name="Jung N."/>
            <person name="Uechi K."/>
            <person name="Horii T."/>
            <person name="Iida T."/>
            <person name="Fujita J."/>
            <person name="Nakamura S."/>
        </authorList>
    </citation>
    <scope>NUCLEOTIDE SEQUENCE [LARGE SCALE GENOMIC DNA]</scope>
    <source>
        <strain evidence="4 5">JCM 18538</strain>
        <plasmid evidence="4">pJCM18538</plasmid>
    </source>
</reference>
<dbReference type="SUPFAM" id="SSF110849">
    <property type="entry name" value="ParB/Sulfiredoxin"/>
    <property type="match status" value="1"/>
</dbReference>
<dbReference type="GO" id="GO:0007059">
    <property type="term" value="P:chromosome segregation"/>
    <property type="evidence" value="ECO:0007669"/>
    <property type="project" value="UniProtKB-KW"/>
</dbReference>
<dbReference type="EMBL" id="AP022592">
    <property type="protein sequence ID" value="BBY46884.1"/>
    <property type="molecule type" value="Genomic_DNA"/>
</dbReference>
<dbReference type="Pfam" id="PF02195">
    <property type="entry name" value="ParB_N"/>
    <property type="match status" value="1"/>
</dbReference>
<dbReference type="GO" id="GO:0005694">
    <property type="term" value="C:chromosome"/>
    <property type="evidence" value="ECO:0007669"/>
    <property type="project" value="TreeGrafter"/>
</dbReference>
<feature type="compositionally biased region" description="Basic and acidic residues" evidence="2">
    <location>
        <begin position="20"/>
        <end position="33"/>
    </location>
</feature>
<geneLocation type="plasmid" evidence="4">
    <name>pJCM18538</name>
</geneLocation>
<dbReference type="Pfam" id="PF17762">
    <property type="entry name" value="HTH_ParB"/>
    <property type="match status" value="1"/>
</dbReference>
<dbReference type="InterPro" id="IPR003115">
    <property type="entry name" value="ParB_N"/>
</dbReference>
<keyword evidence="5" id="KW-1185">Reference proteome</keyword>
<feature type="region of interest" description="Disordered" evidence="2">
    <location>
        <begin position="1"/>
        <end position="51"/>
    </location>
</feature>
<dbReference type="InterPro" id="IPR050336">
    <property type="entry name" value="Chromosome_partition/occlusion"/>
</dbReference>
<evidence type="ECO:0000313" key="5">
    <source>
        <dbReference type="Proteomes" id="UP000467428"/>
    </source>
</evidence>
<proteinExistence type="predicted"/>
<keyword evidence="4" id="KW-0614">Plasmid</keyword>
<evidence type="ECO:0000256" key="2">
    <source>
        <dbReference type="SAM" id="MobiDB-lite"/>
    </source>
</evidence>
<dbReference type="Proteomes" id="UP000467428">
    <property type="component" value="Plasmid pJCM18538"/>
</dbReference>
<dbReference type="GO" id="GO:0045881">
    <property type="term" value="P:positive regulation of sporulation resulting in formation of a cellular spore"/>
    <property type="evidence" value="ECO:0007669"/>
    <property type="project" value="TreeGrafter"/>
</dbReference>
<dbReference type="Gene3D" id="1.10.10.2830">
    <property type="match status" value="1"/>
</dbReference>
<dbReference type="PANTHER" id="PTHR33375:SF1">
    <property type="entry name" value="CHROMOSOME-PARTITIONING PROTEIN PARB-RELATED"/>
    <property type="match status" value="1"/>
</dbReference>
<dbReference type="SUPFAM" id="SSF109709">
    <property type="entry name" value="KorB DNA-binding domain-like"/>
    <property type="match status" value="1"/>
</dbReference>
<dbReference type="InterPro" id="IPR041468">
    <property type="entry name" value="HTH_ParB/Spo0J"/>
</dbReference>
<dbReference type="RefSeq" id="WP_163916542.1">
    <property type="nucleotide sequence ID" value="NZ_AP022592.1"/>
</dbReference>
<evidence type="ECO:0000313" key="4">
    <source>
        <dbReference type="EMBL" id="BBY46884.1"/>
    </source>
</evidence>
<sequence>MARGQRTNLADLVASVGDKSPVDKGQPPRDDVPGHTVPLSDLTANPRNPRDDVGDLADLASIADIQLQPALVVSRAAYLHLYPDDDITSRYVVVNGCRRLAAAHKYGRNDLAIVVNDAVARDRVTMISASIAENVDRQNFDVIEEARAVEALVLECGRADAAAARLHKTGAWVSQRRALLHLAPELQTALRRGELAIRDARQLARVPLAEQVARWQASQDRPNGMGDESTYNKRPPSRSRVISAAIADFDSKPEQLANALRTYLGPDGVHRLRDLLGQAST</sequence>
<dbReference type="SMART" id="SM00470">
    <property type="entry name" value="ParB"/>
    <property type="match status" value="1"/>
</dbReference>
<dbReference type="KEGG" id="marz:MARA_03140"/>
<protein>
    <recommendedName>
        <fullName evidence="3">ParB-like N-terminal domain-containing protein</fullName>
    </recommendedName>
</protein>